<protein>
    <recommendedName>
        <fullName evidence="3">Methyltransferase domain-containing protein</fullName>
    </recommendedName>
</protein>
<organism evidence="1 2">
    <name type="scientific">Penicillium angulare</name>
    <dbReference type="NCBI Taxonomy" id="116970"/>
    <lineage>
        <taxon>Eukaryota</taxon>
        <taxon>Fungi</taxon>
        <taxon>Dikarya</taxon>
        <taxon>Ascomycota</taxon>
        <taxon>Pezizomycotina</taxon>
        <taxon>Eurotiomycetes</taxon>
        <taxon>Eurotiomycetidae</taxon>
        <taxon>Eurotiales</taxon>
        <taxon>Aspergillaceae</taxon>
        <taxon>Penicillium</taxon>
    </lineage>
</organism>
<comment type="caution">
    <text evidence="1">The sequence shown here is derived from an EMBL/GenBank/DDBJ whole genome shotgun (WGS) entry which is preliminary data.</text>
</comment>
<dbReference type="PANTHER" id="PTHR43591">
    <property type="entry name" value="METHYLTRANSFERASE"/>
    <property type="match status" value="1"/>
</dbReference>
<evidence type="ECO:0000313" key="2">
    <source>
        <dbReference type="Proteomes" id="UP001149165"/>
    </source>
</evidence>
<keyword evidence="2" id="KW-1185">Reference proteome</keyword>
<dbReference type="EMBL" id="JAPQKH010000011">
    <property type="protein sequence ID" value="KAJ5081268.1"/>
    <property type="molecule type" value="Genomic_DNA"/>
</dbReference>
<proteinExistence type="predicted"/>
<dbReference type="GO" id="GO:0008168">
    <property type="term" value="F:methyltransferase activity"/>
    <property type="evidence" value="ECO:0007669"/>
    <property type="project" value="TreeGrafter"/>
</dbReference>
<reference evidence="1" key="1">
    <citation type="submission" date="2022-11" db="EMBL/GenBank/DDBJ databases">
        <authorList>
            <person name="Petersen C."/>
        </authorList>
    </citation>
    <scope>NUCLEOTIDE SEQUENCE</scope>
    <source>
        <strain evidence="1">IBT 30069</strain>
    </source>
</reference>
<dbReference type="InterPro" id="IPR029063">
    <property type="entry name" value="SAM-dependent_MTases_sf"/>
</dbReference>
<dbReference type="Proteomes" id="UP001149165">
    <property type="component" value="Unassembled WGS sequence"/>
</dbReference>
<dbReference type="CDD" id="cd02440">
    <property type="entry name" value="AdoMet_MTases"/>
    <property type="match status" value="1"/>
</dbReference>
<name>A0A9W9JTF9_9EURO</name>
<sequence length="331" mass="37920">MADEIVIPVDHDIHLVTDEYSDDWNSDTTSIQSSIYRGLIENGRRYQSLKPEEYCFPADERQFETYDAVHLTALIADSDRENPFFQAPIDPKNILDIGTGKGSWAIDVADMFPECKVRGVDLFPPPVSWVPPNCVLEVDDVLQTWTWHEKFDLIHLRIIACAFTPEEIDQLMKRIYDQLEPGGWIEQMEIHPTIFCDDKSIPAGNILLDVGPRFDAAANKSGKPMNLIHTMRSSIEKAGFVDVHEKNARWPIGPWAKDRTLKELGSVNLSHWLTGMEGYTMYLMTKFGDPKPWSADEVHVYNSQIRKELSNPRHHGYQRAKRVWARKPLSG</sequence>
<accession>A0A9W9JTF9</accession>
<dbReference type="AlphaFoldDB" id="A0A9W9JTF9"/>
<dbReference type="Gene3D" id="3.40.50.150">
    <property type="entry name" value="Vaccinia Virus protein VP39"/>
    <property type="match status" value="1"/>
</dbReference>
<dbReference type="SUPFAM" id="SSF53335">
    <property type="entry name" value="S-adenosyl-L-methionine-dependent methyltransferases"/>
    <property type="match status" value="1"/>
</dbReference>
<dbReference type="OrthoDB" id="529367at2759"/>
<evidence type="ECO:0008006" key="3">
    <source>
        <dbReference type="Google" id="ProtNLM"/>
    </source>
</evidence>
<dbReference type="PANTHER" id="PTHR43591:SF24">
    <property type="entry name" value="2-METHOXY-6-POLYPRENYL-1,4-BENZOQUINOL METHYLASE, MITOCHONDRIAL"/>
    <property type="match status" value="1"/>
</dbReference>
<dbReference type="Pfam" id="PF13489">
    <property type="entry name" value="Methyltransf_23"/>
    <property type="match status" value="1"/>
</dbReference>
<reference evidence="1" key="2">
    <citation type="journal article" date="2023" name="IMA Fungus">
        <title>Comparative genomic study of the Penicillium genus elucidates a diverse pangenome and 15 lateral gene transfer events.</title>
        <authorList>
            <person name="Petersen C."/>
            <person name="Sorensen T."/>
            <person name="Nielsen M.R."/>
            <person name="Sondergaard T.E."/>
            <person name="Sorensen J.L."/>
            <person name="Fitzpatrick D.A."/>
            <person name="Frisvad J.C."/>
            <person name="Nielsen K.L."/>
        </authorList>
    </citation>
    <scope>NUCLEOTIDE SEQUENCE</scope>
    <source>
        <strain evidence="1">IBT 30069</strain>
    </source>
</reference>
<evidence type="ECO:0000313" key="1">
    <source>
        <dbReference type="EMBL" id="KAJ5081268.1"/>
    </source>
</evidence>
<gene>
    <name evidence="1" type="ORF">N7456_013506</name>
</gene>